<dbReference type="GO" id="GO:0032506">
    <property type="term" value="P:cytokinetic process"/>
    <property type="evidence" value="ECO:0007669"/>
    <property type="project" value="TreeGrafter"/>
</dbReference>
<evidence type="ECO:0000259" key="3">
    <source>
        <dbReference type="PROSITE" id="PS51724"/>
    </source>
</evidence>
<feature type="domain" description="SPOR" evidence="3">
    <location>
        <begin position="170"/>
        <end position="250"/>
    </location>
</feature>
<evidence type="ECO:0000256" key="2">
    <source>
        <dbReference type="SAM" id="Phobius"/>
    </source>
</evidence>
<accession>A0AAW9RB85</accession>
<evidence type="ECO:0000313" key="5">
    <source>
        <dbReference type="Proteomes" id="UP001359886"/>
    </source>
</evidence>
<dbReference type="AlphaFoldDB" id="A0AAW9RB85"/>
<dbReference type="Pfam" id="PF05036">
    <property type="entry name" value="SPOR"/>
    <property type="match status" value="2"/>
</dbReference>
<feature type="domain" description="SPOR" evidence="3">
    <location>
        <begin position="262"/>
        <end position="341"/>
    </location>
</feature>
<organism evidence="4 5">
    <name type="scientific">Elongatibacter sediminis</name>
    <dbReference type="NCBI Taxonomy" id="3119006"/>
    <lineage>
        <taxon>Bacteria</taxon>
        <taxon>Pseudomonadati</taxon>
        <taxon>Pseudomonadota</taxon>
        <taxon>Gammaproteobacteria</taxon>
        <taxon>Chromatiales</taxon>
        <taxon>Wenzhouxiangellaceae</taxon>
        <taxon>Elongatibacter</taxon>
    </lineage>
</organism>
<dbReference type="SUPFAM" id="SSF110997">
    <property type="entry name" value="Sporulation related repeat"/>
    <property type="match status" value="2"/>
</dbReference>
<dbReference type="RefSeq" id="WP_354694141.1">
    <property type="nucleotide sequence ID" value="NZ_JAZHOG010000002.1"/>
</dbReference>
<feature type="compositionally biased region" description="Basic and acidic residues" evidence="1">
    <location>
        <begin position="44"/>
        <end position="59"/>
    </location>
</feature>
<feature type="region of interest" description="Disordered" evidence="1">
    <location>
        <begin position="30"/>
        <end position="170"/>
    </location>
</feature>
<proteinExistence type="predicted"/>
<dbReference type="InterPro" id="IPR036680">
    <property type="entry name" value="SPOR-like_sf"/>
</dbReference>
<name>A0AAW9RB85_9GAMM</name>
<dbReference type="EMBL" id="JAZHOG010000002">
    <property type="protein sequence ID" value="MEJ8566821.1"/>
    <property type="molecule type" value="Genomic_DNA"/>
</dbReference>
<evidence type="ECO:0000313" key="4">
    <source>
        <dbReference type="EMBL" id="MEJ8566821.1"/>
    </source>
</evidence>
<dbReference type="GO" id="GO:0030428">
    <property type="term" value="C:cell septum"/>
    <property type="evidence" value="ECO:0007669"/>
    <property type="project" value="TreeGrafter"/>
</dbReference>
<dbReference type="Proteomes" id="UP001359886">
    <property type="component" value="Unassembled WGS sequence"/>
</dbReference>
<keyword evidence="2" id="KW-0472">Membrane</keyword>
<dbReference type="InterPro" id="IPR007730">
    <property type="entry name" value="SPOR-like_dom"/>
</dbReference>
<gene>
    <name evidence="4" type="ORF">V3330_04190</name>
</gene>
<keyword evidence="2" id="KW-0812">Transmembrane</keyword>
<evidence type="ECO:0000256" key="1">
    <source>
        <dbReference type="SAM" id="MobiDB-lite"/>
    </source>
</evidence>
<dbReference type="PANTHER" id="PTHR38687:SF1">
    <property type="entry name" value="CELL DIVISION PROTEIN DEDD"/>
    <property type="match status" value="1"/>
</dbReference>
<dbReference type="Gene3D" id="3.30.70.1070">
    <property type="entry name" value="Sporulation related repeat"/>
    <property type="match status" value="2"/>
</dbReference>
<keyword evidence="2" id="KW-1133">Transmembrane helix</keyword>
<keyword evidence="5" id="KW-1185">Reference proteome</keyword>
<sequence length="342" mass="35751">MDKALKQRLVGATVLIALAVIVLPMLLDGPPDDPGSAPSQRIELPPRPDEITFETRRFPLGDQGGPVSEAAEGTAETNGPGRLPVPEPEPEPRDLESNGPDSGDSPDASTADELGGDSQAAKPESGQAEHAPGPNDSGVIPAPEVREEAAPRVEIQPPPAEARPGSAEPAPAAGRYVVQVASLGSDANARRLMGTLEDAGLAVLLDTVESDAARLNRVRVGPYASESEANAAVGRVREVVDGVNPRVVDLRPDEDAPVTSPADPLVRWVVQVGSFSDASNAEGLVKQLQDSGLTAYRETVRSSGSSIHRVRVGPFLDRQDALTARQKIIDAHSLEGVVMSSD</sequence>
<dbReference type="InterPro" id="IPR052521">
    <property type="entry name" value="Cell_div_SPOR-domain"/>
</dbReference>
<comment type="caution">
    <text evidence="4">The sequence shown here is derived from an EMBL/GenBank/DDBJ whole genome shotgun (WGS) entry which is preliminary data.</text>
</comment>
<dbReference type="PANTHER" id="PTHR38687">
    <property type="entry name" value="CELL DIVISION PROTEIN DEDD-RELATED"/>
    <property type="match status" value="1"/>
</dbReference>
<feature type="transmembrane region" description="Helical" evidence="2">
    <location>
        <begin position="9"/>
        <end position="27"/>
    </location>
</feature>
<dbReference type="PROSITE" id="PS51724">
    <property type="entry name" value="SPOR"/>
    <property type="match status" value="2"/>
</dbReference>
<dbReference type="GO" id="GO:0042834">
    <property type="term" value="F:peptidoglycan binding"/>
    <property type="evidence" value="ECO:0007669"/>
    <property type="project" value="InterPro"/>
</dbReference>
<reference evidence="4 5" key="1">
    <citation type="submission" date="2024-02" db="EMBL/GenBank/DDBJ databases">
        <title>A novel Wenzhouxiangellaceae bacterium, isolated from coastal sediments.</title>
        <authorList>
            <person name="Du Z.-J."/>
            <person name="Ye Y.-Q."/>
            <person name="Zhang X.-Y."/>
        </authorList>
    </citation>
    <scope>NUCLEOTIDE SEQUENCE [LARGE SCALE GENOMIC DNA]</scope>
    <source>
        <strain evidence="4 5">CH-27</strain>
    </source>
</reference>
<protein>
    <submittedName>
        <fullName evidence="4">SPOR domain-containing protein</fullName>
    </submittedName>
</protein>
<dbReference type="GO" id="GO:0032153">
    <property type="term" value="C:cell division site"/>
    <property type="evidence" value="ECO:0007669"/>
    <property type="project" value="TreeGrafter"/>
</dbReference>